<dbReference type="RefSeq" id="WP_345600426.1">
    <property type="nucleotide sequence ID" value="NZ_BAABLT010000006.1"/>
</dbReference>
<dbReference type="EC" id="1.-.-.-" evidence="7"/>
<comment type="cofactor">
    <cofactor evidence="1">
        <name>FAD</name>
        <dbReference type="ChEBI" id="CHEBI:57692"/>
    </cofactor>
</comment>
<evidence type="ECO:0000313" key="8">
    <source>
        <dbReference type="Proteomes" id="UP001597018"/>
    </source>
</evidence>
<dbReference type="GO" id="GO:0016491">
    <property type="term" value="F:oxidoreductase activity"/>
    <property type="evidence" value="ECO:0007669"/>
    <property type="project" value="UniProtKB-KW"/>
</dbReference>
<dbReference type="InterPro" id="IPR009100">
    <property type="entry name" value="AcylCoA_DH/oxidase_NM_dom_sf"/>
</dbReference>
<keyword evidence="4" id="KW-0274">FAD</keyword>
<evidence type="ECO:0000313" key="7">
    <source>
        <dbReference type="EMBL" id="MFD0921619.1"/>
    </source>
</evidence>
<sequence>MTAADYRAALEKVLRTVVEPQAADIDDRGRFPREAISALGRAGLLGLTLPTRLGGRGRGLAEAAHAVERVARCCGSTAAVLQAHFAATAVLARHAPPELLADIAAGTHLSTVALAEAGGNPLVPGGTSRAHGGVVGLHARKNWVVAAGEADSYVWSAPPLGPSGAATLWAVPAAAPGLCVPAAPDGVGLRGSASATVVADPVRVPDSAVLGADGAGAELVLTEVLPWWLALAAALATGLVEAVVRRSLDCATGPQPSWSRWQPPPTRQPDVRAELARMSLALDSLRLLLTDAVQAATWQRPDAQRRLLQVRATAGETAVRVAELGMKVCGQFAFRRDFGIERRFRDAHTAGYGQLPTDTALDHLGRVLCGLPLLS</sequence>
<dbReference type="InterPro" id="IPR046373">
    <property type="entry name" value="Acyl-CoA_Oxase/DH_mid-dom_sf"/>
</dbReference>
<dbReference type="PIRSF" id="PIRSF016578">
    <property type="entry name" value="HsaA"/>
    <property type="match status" value="1"/>
</dbReference>
<evidence type="ECO:0000259" key="6">
    <source>
        <dbReference type="Pfam" id="PF02771"/>
    </source>
</evidence>
<dbReference type="InterPro" id="IPR037069">
    <property type="entry name" value="AcylCoA_DH/ox_N_sf"/>
</dbReference>
<accession>A0ABW3FUY4</accession>
<keyword evidence="8" id="KW-1185">Reference proteome</keyword>
<protein>
    <submittedName>
        <fullName evidence="7">Acyl-CoA dehydrogenase family protein</fullName>
        <ecNumber evidence="7">1.-.-.-</ecNumber>
    </submittedName>
</protein>
<dbReference type="Gene3D" id="2.40.110.10">
    <property type="entry name" value="Butyryl-CoA Dehydrogenase, subunit A, domain 2"/>
    <property type="match status" value="1"/>
</dbReference>
<reference evidence="8" key="1">
    <citation type="journal article" date="2019" name="Int. J. Syst. Evol. Microbiol.">
        <title>The Global Catalogue of Microorganisms (GCM) 10K type strain sequencing project: providing services to taxonomists for standard genome sequencing and annotation.</title>
        <authorList>
            <consortium name="The Broad Institute Genomics Platform"/>
            <consortium name="The Broad Institute Genome Sequencing Center for Infectious Disease"/>
            <person name="Wu L."/>
            <person name="Ma J."/>
        </authorList>
    </citation>
    <scope>NUCLEOTIDE SEQUENCE [LARGE SCALE GENOMIC DNA]</scope>
    <source>
        <strain evidence="8">CCUG 56401</strain>
    </source>
</reference>
<dbReference type="EMBL" id="JBHTIW010000014">
    <property type="protein sequence ID" value="MFD0921619.1"/>
    <property type="molecule type" value="Genomic_DNA"/>
</dbReference>
<dbReference type="InterPro" id="IPR009075">
    <property type="entry name" value="AcylCo_DH/oxidase_C"/>
</dbReference>
<keyword evidence="3" id="KW-0285">Flavoprotein</keyword>
<evidence type="ECO:0000256" key="3">
    <source>
        <dbReference type="ARBA" id="ARBA00022630"/>
    </source>
</evidence>
<dbReference type="Pfam" id="PF00441">
    <property type="entry name" value="Acyl-CoA_dh_1"/>
    <property type="match status" value="1"/>
</dbReference>
<feature type="domain" description="Acyl-CoA dehydrogenase/oxidase N-terminal" evidence="6">
    <location>
        <begin position="6"/>
        <end position="98"/>
    </location>
</feature>
<evidence type="ECO:0000256" key="4">
    <source>
        <dbReference type="ARBA" id="ARBA00022827"/>
    </source>
</evidence>
<dbReference type="Proteomes" id="UP001597018">
    <property type="component" value="Unassembled WGS sequence"/>
</dbReference>
<proteinExistence type="inferred from homology"/>
<comment type="similarity">
    <text evidence="2">Belongs to the acyl-CoA dehydrogenase family.</text>
</comment>
<evidence type="ECO:0000256" key="1">
    <source>
        <dbReference type="ARBA" id="ARBA00001974"/>
    </source>
</evidence>
<feature type="domain" description="Acyl-CoA dehydrogenase/oxidase C-terminal" evidence="5">
    <location>
        <begin position="232"/>
        <end position="350"/>
    </location>
</feature>
<keyword evidence="7" id="KW-0560">Oxidoreductase</keyword>
<comment type="caution">
    <text evidence="7">The sequence shown here is derived from an EMBL/GenBank/DDBJ whole genome shotgun (WGS) entry which is preliminary data.</text>
</comment>
<gene>
    <name evidence="7" type="ORF">ACFQ16_17885</name>
</gene>
<dbReference type="SUPFAM" id="SSF56645">
    <property type="entry name" value="Acyl-CoA dehydrogenase NM domain-like"/>
    <property type="match status" value="1"/>
</dbReference>
<dbReference type="Pfam" id="PF02771">
    <property type="entry name" value="Acyl-CoA_dh_N"/>
    <property type="match status" value="1"/>
</dbReference>
<dbReference type="PANTHER" id="PTHR43884">
    <property type="entry name" value="ACYL-COA DEHYDROGENASE"/>
    <property type="match status" value="1"/>
</dbReference>
<dbReference type="Gene3D" id="1.20.140.10">
    <property type="entry name" value="Butyryl-CoA Dehydrogenase, subunit A, domain 3"/>
    <property type="match status" value="1"/>
</dbReference>
<evidence type="ECO:0000256" key="2">
    <source>
        <dbReference type="ARBA" id="ARBA00009347"/>
    </source>
</evidence>
<dbReference type="Gene3D" id="1.10.540.10">
    <property type="entry name" value="Acyl-CoA dehydrogenase/oxidase, N-terminal domain"/>
    <property type="match status" value="1"/>
</dbReference>
<dbReference type="InterPro" id="IPR036250">
    <property type="entry name" value="AcylCo_DH-like_C"/>
</dbReference>
<dbReference type="InterPro" id="IPR013786">
    <property type="entry name" value="AcylCoA_DH/ox_N"/>
</dbReference>
<name>A0ABW3FUY4_9PSEU</name>
<organism evidence="7 8">
    <name type="scientific">Saccharopolyspora rosea</name>
    <dbReference type="NCBI Taxonomy" id="524884"/>
    <lineage>
        <taxon>Bacteria</taxon>
        <taxon>Bacillati</taxon>
        <taxon>Actinomycetota</taxon>
        <taxon>Actinomycetes</taxon>
        <taxon>Pseudonocardiales</taxon>
        <taxon>Pseudonocardiaceae</taxon>
        <taxon>Saccharopolyspora</taxon>
    </lineage>
</organism>
<dbReference type="SUPFAM" id="SSF47203">
    <property type="entry name" value="Acyl-CoA dehydrogenase C-terminal domain-like"/>
    <property type="match status" value="1"/>
</dbReference>
<dbReference type="PANTHER" id="PTHR43884:SF12">
    <property type="entry name" value="ISOVALERYL-COA DEHYDROGENASE, MITOCHONDRIAL-RELATED"/>
    <property type="match status" value="1"/>
</dbReference>
<evidence type="ECO:0000259" key="5">
    <source>
        <dbReference type="Pfam" id="PF00441"/>
    </source>
</evidence>